<keyword evidence="7" id="KW-1185">Reference proteome</keyword>
<gene>
    <name evidence="6" type="ORF">B4N89_17495</name>
</gene>
<dbReference type="Proteomes" id="UP000190037">
    <property type="component" value="Unassembled WGS sequence"/>
</dbReference>
<sequence>MDALASLLNGPRAQGAFLLRSMLTAPWSMRIHDEAPLTVVAVVRGHAWIALDRGESQRLTAGDVAIVRGPDHYRVSDEPDTQPQIIIHPGQRCTTPEGRDLAKEMALGVRTWGNNADAETIMLTGTYQLAGEVSRSLLEALPALAVIRADDVDCPVIPLLATEIVKDEAGQEAVLDRLLDLLLIAMLRSWFARSGTDAPGWYRGYRDPVIGHVLCLIYNNPEQPWTVASLAASAGVSRAALARRFSELIGEPPMAFLTAWRLSLAADLLCQPEATVGAVAEKVGYGDAFALSTAFKRVRGMSPREHRTRALRREGVGIDGSRHQRAEEGRATPADPASPPR</sequence>
<dbReference type="Pfam" id="PF12852">
    <property type="entry name" value="Cupin_6"/>
    <property type="match status" value="1"/>
</dbReference>
<dbReference type="RefSeq" id="WP_078976759.1">
    <property type="nucleotide sequence ID" value="NZ_MWQN01000001.1"/>
</dbReference>
<evidence type="ECO:0000256" key="3">
    <source>
        <dbReference type="ARBA" id="ARBA00023163"/>
    </source>
</evidence>
<keyword evidence="1" id="KW-0805">Transcription regulation</keyword>
<evidence type="ECO:0000313" key="6">
    <source>
        <dbReference type="EMBL" id="OPC82494.1"/>
    </source>
</evidence>
<dbReference type="PROSITE" id="PS00041">
    <property type="entry name" value="HTH_ARAC_FAMILY_1"/>
    <property type="match status" value="1"/>
</dbReference>
<keyword evidence="3" id="KW-0804">Transcription</keyword>
<name>A0A1T3P0H8_9ACTN</name>
<dbReference type="GO" id="GO:0043565">
    <property type="term" value="F:sequence-specific DNA binding"/>
    <property type="evidence" value="ECO:0007669"/>
    <property type="project" value="InterPro"/>
</dbReference>
<evidence type="ECO:0000256" key="2">
    <source>
        <dbReference type="ARBA" id="ARBA00023125"/>
    </source>
</evidence>
<dbReference type="SUPFAM" id="SSF46689">
    <property type="entry name" value="Homeodomain-like"/>
    <property type="match status" value="2"/>
</dbReference>
<keyword evidence="2" id="KW-0238">DNA-binding</keyword>
<dbReference type="PANTHER" id="PTHR46796">
    <property type="entry name" value="HTH-TYPE TRANSCRIPTIONAL ACTIVATOR RHAS-RELATED"/>
    <property type="match status" value="1"/>
</dbReference>
<feature type="compositionally biased region" description="Basic and acidic residues" evidence="4">
    <location>
        <begin position="311"/>
        <end position="330"/>
    </location>
</feature>
<dbReference type="GO" id="GO:0003700">
    <property type="term" value="F:DNA-binding transcription factor activity"/>
    <property type="evidence" value="ECO:0007669"/>
    <property type="project" value="InterPro"/>
</dbReference>
<dbReference type="AlphaFoldDB" id="A0A1T3P0H8"/>
<comment type="caution">
    <text evidence="6">The sequence shown here is derived from an EMBL/GenBank/DDBJ whole genome shotgun (WGS) entry which is preliminary data.</text>
</comment>
<dbReference type="STRING" id="159449.B4N89_17495"/>
<dbReference type="OrthoDB" id="241790at2"/>
<evidence type="ECO:0000256" key="1">
    <source>
        <dbReference type="ARBA" id="ARBA00023015"/>
    </source>
</evidence>
<dbReference type="InterPro" id="IPR050204">
    <property type="entry name" value="AraC_XylS_family_regulators"/>
</dbReference>
<reference evidence="6 7" key="1">
    <citation type="submission" date="2017-03" db="EMBL/GenBank/DDBJ databases">
        <title>Draft genome sequence of Streptomyces scabrisporus NF3, endophyte isolated from Amphipterygium adstringens.</title>
        <authorList>
            <person name="Vazquez M."/>
            <person name="Ceapa C.D."/>
            <person name="Rodriguez Luna D."/>
            <person name="Sanchez Esquivel S."/>
        </authorList>
    </citation>
    <scope>NUCLEOTIDE SEQUENCE [LARGE SCALE GENOMIC DNA]</scope>
    <source>
        <strain evidence="6 7">NF3</strain>
    </source>
</reference>
<dbReference type="PANTHER" id="PTHR46796:SF13">
    <property type="entry name" value="HTH-TYPE TRANSCRIPTIONAL ACTIVATOR RHAS"/>
    <property type="match status" value="1"/>
</dbReference>
<dbReference type="InterPro" id="IPR009057">
    <property type="entry name" value="Homeodomain-like_sf"/>
</dbReference>
<evidence type="ECO:0000313" key="7">
    <source>
        <dbReference type="Proteomes" id="UP000190037"/>
    </source>
</evidence>
<dbReference type="InterPro" id="IPR032783">
    <property type="entry name" value="AraC_lig"/>
</dbReference>
<protein>
    <submittedName>
        <fullName evidence="6">AraC family transcriptional regulator</fullName>
    </submittedName>
</protein>
<dbReference type="InterPro" id="IPR018060">
    <property type="entry name" value="HTH_AraC"/>
</dbReference>
<dbReference type="EMBL" id="MWQN01000001">
    <property type="protein sequence ID" value="OPC82494.1"/>
    <property type="molecule type" value="Genomic_DNA"/>
</dbReference>
<organism evidence="6 7">
    <name type="scientific">Embleya scabrispora</name>
    <dbReference type="NCBI Taxonomy" id="159449"/>
    <lineage>
        <taxon>Bacteria</taxon>
        <taxon>Bacillati</taxon>
        <taxon>Actinomycetota</taxon>
        <taxon>Actinomycetes</taxon>
        <taxon>Kitasatosporales</taxon>
        <taxon>Streptomycetaceae</taxon>
        <taxon>Embleya</taxon>
    </lineage>
</organism>
<accession>A0A1T3P0H8</accession>
<dbReference type="Pfam" id="PF12833">
    <property type="entry name" value="HTH_18"/>
    <property type="match status" value="1"/>
</dbReference>
<dbReference type="PROSITE" id="PS01124">
    <property type="entry name" value="HTH_ARAC_FAMILY_2"/>
    <property type="match status" value="1"/>
</dbReference>
<dbReference type="Gene3D" id="1.10.10.60">
    <property type="entry name" value="Homeodomain-like"/>
    <property type="match status" value="1"/>
</dbReference>
<evidence type="ECO:0000259" key="5">
    <source>
        <dbReference type="PROSITE" id="PS01124"/>
    </source>
</evidence>
<dbReference type="InterPro" id="IPR018062">
    <property type="entry name" value="HTH_AraC-typ_CS"/>
</dbReference>
<feature type="domain" description="HTH araC/xylS-type" evidence="5">
    <location>
        <begin position="211"/>
        <end position="309"/>
    </location>
</feature>
<proteinExistence type="predicted"/>
<feature type="region of interest" description="Disordered" evidence="4">
    <location>
        <begin position="302"/>
        <end position="341"/>
    </location>
</feature>
<dbReference type="SMART" id="SM00342">
    <property type="entry name" value="HTH_ARAC"/>
    <property type="match status" value="1"/>
</dbReference>
<evidence type="ECO:0000256" key="4">
    <source>
        <dbReference type="SAM" id="MobiDB-lite"/>
    </source>
</evidence>